<reference evidence="1 2" key="1">
    <citation type="submission" date="2019-02" db="EMBL/GenBank/DDBJ databases">
        <title>Deep-cultivation of Planctomycetes and their phenomic and genomic characterization uncovers novel biology.</title>
        <authorList>
            <person name="Wiegand S."/>
            <person name="Jogler M."/>
            <person name="Boedeker C."/>
            <person name="Pinto D."/>
            <person name="Vollmers J."/>
            <person name="Rivas-Marin E."/>
            <person name="Kohn T."/>
            <person name="Peeters S.H."/>
            <person name="Heuer A."/>
            <person name="Rast P."/>
            <person name="Oberbeckmann S."/>
            <person name="Bunk B."/>
            <person name="Jeske O."/>
            <person name="Meyerdierks A."/>
            <person name="Storesund J.E."/>
            <person name="Kallscheuer N."/>
            <person name="Luecker S."/>
            <person name="Lage O.M."/>
            <person name="Pohl T."/>
            <person name="Merkel B.J."/>
            <person name="Hornburger P."/>
            <person name="Mueller R.-W."/>
            <person name="Bruemmer F."/>
            <person name="Labrenz M."/>
            <person name="Spormann A.M."/>
            <person name="Op den Camp H."/>
            <person name="Overmann J."/>
            <person name="Amann R."/>
            <person name="Jetten M.S.M."/>
            <person name="Mascher T."/>
            <person name="Medema M.H."/>
            <person name="Devos D.P."/>
            <person name="Kaster A.-K."/>
            <person name="Ovreas L."/>
            <person name="Rohde M."/>
            <person name="Galperin M.Y."/>
            <person name="Jogler C."/>
        </authorList>
    </citation>
    <scope>NUCLEOTIDE SEQUENCE [LARGE SCALE GENOMIC DNA]</scope>
    <source>
        <strain evidence="1 2">I41</strain>
    </source>
</reference>
<dbReference type="KEGG" id="llh:I41_17790"/>
<protein>
    <submittedName>
        <fullName evidence="1">Uncharacterized protein</fullName>
    </submittedName>
</protein>
<gene>
    <name evidence="1" type="ORF">I41_17790</name>
</gene>
<organism evidence="1 2">
    <name type="scientific">Lacipirellula limnantheis</name>
    <dbReference type="NCBI Taxonomy" id="2528024"/>
    <lineage>
        <taxon>Bacteria</taxon>
        <taxon>Pseudomonadati</taxon>
        <taxon>Planctomycetota</taxon>
        <taxon>Planctomycetia</taxon>
        <taxon>Pirellulales</taxon>
        <taxon>Lacipirellulaceae</taxon>
        <taxon>Lacipirellula</taxon>
    </lineage>
</organism>
<accession>A0A517TW51</accession>
<evidence type="ECO:0000313" key="1">
    <source>
        <dbReference type="EMBL" id="QDT72598.1"/>
    </source>
</evidence>
<proteinExistence type="predicted"/>
<evidence type="ECO:0000313" key="2">
    <source>
        <dbReference type="Proteomes" id="UP000317909"/>
    </source>
</evidence>
<keyword evidence="2" id="KW-1185">Reference proteome</keyword>
<dbReference type="EMBL" id="CP036339">
    <property type="protein sequence ID" value="QDT72598.1"/>
    <property type="molecule type" value="Genomic_DNA"/>
</dbReference>
<sequence>MGQGACGETPILVLCENLLGRHVGHVGQLIHWPAWGTRTKPTKLTSKVRIGGVAVTDAESDGVRRLNLSTISL</sequence>
<dbReference type="Proteomes" id="UP000317909">
    <property type="component" value="Chromosome"/>
</dbReference>
<name>A0A517TW51_9BACT</name>
<dbReference type="AlphaFoldDB" id="A0A517TW51"/>